<dbReference type="PROSITE" id="PS00101">
    <property type="entry name" value="HEXAPEP_TRANSFERASES"/>
    <property type="match status" value="1"/>
</dbReference>
<proteinExistence type="inferred from homology"/>
<dbReference type="SUPFAM" id="SSF51161">
    <property type="entry name" value="Trimeric LpxA-like enzymes"/>
    <property type="match status" value="1"/>
</dbReference>
<dbReference type="PANTHER" id="PTHR23416">
    <property type="entry name" value="SIALIC ACID SYNTHASE-RELATED"/>
    <property type="match status" value="1"/>
</dbReference>
<dbReference type="GO" id="GO:0008374">
    <property type="term" value="F:O-acyltransferase activity"/>
    <property type="evidence" value="ECO:0007669"/>
    <property type="project" value="TreeGrafter"/>
</dbReference>
<sequence length="182" mass="20232">MNEKDFLLLLSKQGGYRRLFFSTKLILILMTKIYLAVSDWFRVGFYRFQFLRAGKNIAISRNTSFGGIYNIVLEETVQINHGCNLYGDYGIFIGKNTKLSPYVQIYSANYVVKKGVIVGSLGTEGKPVLIGNNVWIGSGSVILPGVKIGDGSIIGALSLVKTNIPKNQFWAGNPARFIRKIK</sequence>
<evidence type="ECO:0000256" key="4">
    <source>
        <dbReference type="SAM" id="Phobius"/>
    </source>
</evidence>
<comment type="similarity">
    <text evidence="1">Belongs to the transferase hexapeptide repeat family.</text>
</comment>
<dbReference type="AlphaFoldDB" id="A0A1F7JQ73"/>
<evidence type="ECO:0000313" key="5">
    <source>
        <dbReference type="EMBL" id="OGK57748.1"/>
    </source>
</evidence>
<dbReference type="PANTHER" id="PTHR23416:SF23">
    <property type="entry name" value="ACETYLTRANSFERASE C18B11.09C-RELATED"/>
    <property type="match status" value="1"/>
</dbReference>
<gene>
    <name evidence="5" type="ORF">A3H86_00125</name>
</gene>
<evidence type="ECO:0000256" key="2">
    <source>
        <dbReference type="ARBA" id="ARBA00022679"/>
    </source>
</evidence>
<dbReference type="Pfam" id="PF00132">
    <property type="entry name" value="Hexapep"/>
    <property type="match status" value="1"/>
</dbReference>
<dbReference type="InterPro" id="IPR011004">
    <property type="entry name" value="Trimer_LpxA-like_sf"/>
</dbReference>
<keyword evidence="4" id="KW-1133">Transmembrane helix</keyword>
<evidence type="ECO:0000256" key="1">
    <source>
        <dbReference type="ARBA" id="ARBA00007274"/>
    </source>
</evidence>
<dbReference type="GO" id="GO:0005829">
    <property type="term" value="C:cytosol"/>
    <property type="evidence" value="ECO:0007669"/>
    <property type="project" value="TreeGrafter"/>
</dbReference>
<protein>
    <recommendedName>
        <fullName evidence="7">Acetyltransferase</fullName>
    </recommendedName>
</protein>
<dbReference type="Gene3D" id="2.160.10.10">
    <property type="entry name" value="Hexapeptide repeat proteins"/>
    <property type="match status" value="1"/>
</dbReference>
<accession>A0A1F7JQ73</accession>
<keyword evidence="3" id="KW-0677">Repeat</keyword>
<keyword evidence="4" id="KW-0812">Transmembrane</keyword>
<reference evidence="5 6" key="1">
    <citation type="journal article" date="2016" name="Nat. Commun.">
        <title>Thousands of microbial genomes shed light on interconnected biogeochemical processes in an aquifer system.</title>
        <authorList>
            <person name="Anantharaman K."/>
            <person name="Brown C.T."/>
            <person name="Hug L.A."/>
            <person name="Sharon I."/>
            <person name="Castelle C.J."/>
            <person name="Probst A.J."/>
            <person name="Thomas B.C."/>
            <person name="Singh A."/>
            <person name="Wilkins M.J."/>
            <person name="Karaoz U."/>
            <person name="Brodie E.L."/>
            <person name="Williams K.H."/>
            <person name="Hubbard S.S."/>
            <person name="Banfield J.F."/>
        </authorList>
    </citation>
    <scope>NUCLEOTIDE SEQUENCE [LARGE SCALE GENOMIC DNA]</scope>
</reference>
<dbReference type="InterPro" id="IPR001451">
    <property type="entry name" value="Hexapep"/>
</dbReference>
<comment type="caution">
    <text evidence="5">The sequence shown here is derived from an EMBL/GenBank/DDBJ whole genome shotgun (WGS) entry which is preliminary data.</text>
</comment>
<dbReference type="InterPro" id="IPR018357">
    <property type="entry name" value="Hexapep_transf_CS"/>
</dbReference>
<dbReference type="Proteomes" id="UP000178039">
    <property type="component" value="Unassembled WGS sequence"/>
</dbReference>
<keyword evidence="4" id="KW-0472">Membrane</keyword>
<dbReference type="CDD" id="cd04647">
    <property type="entry name" value="LbH_MAT_like"/>
    <property type="match status" value="1"/>
</dbReference>
<name>A0A1F7JQ73_9BACT</name>
<evidence type="ECO:0000256" key="3">
    <source>
        <dbReference type="ARBA" id="ARBA00022737"/>
    </source>
</evidence>
<keyword evidence="2" id="KW-0808">Transferase</keyword>
<feature type="transmembrane region" description="Helical" evidence="4">
    <location>
        <begin position="20"/>
        <end position="37"/>
    </location>
</feature>
<dbReference type="EMBL" id="MGBB01000057">
    <property type="protein sequence ID" value="OGK57748.1"/>
    <property type="molecule type" value="Genomic_DNA"/>
</dbReference>
<evidence type="ECO:0008006" key="7">
    <source>
        <dbReference type="Google" id="ProtNLM"/>
    </source>
</evidence>
<evidence type="ECO:0000313" key="6">
    <source>
        <dbReference type="Proteomes" id="UP000178039"/>
    </source>
</evidence>
<dbReference type="InterPro" id="IPR051159">
    <property type="entry name" value="Hexapeptide_acetyltransf"/>
</dbReference>
<organism evidence="5 6">
    <name type="scientific">Candidatus Roizmanbacteria bacterium RIFCSPLOWO2_02_FULL_41_9</name>
    <dbReference type="NCBI Taxonomy" id="1802077"/>
    <lineage>
        <taxon>Bacteria</taxon>
        <taxon>Candidatus Roizmaniibacteriota</taxon>
    </lineage>
</organism>